<organism evidence="11 12">
    <name type="scientific">Eptatretus burgeri</name>
    <name type="common">Inshore hagfish</name>
    <dbReference type="NCBI Taxonomy" id="7764"/>
    <lineage>
        <taxon>Eukaryota</taxon>
        <taxon>Metazoa</taxon>
        <taxon>Chordata</taxon>
        <taxon>Craniata</taxon>
        <taxon>Vertebrata</taxon>
        <taxon>Cyclostomata</taxon>
        <taxon>Myxini</taxon>
        <taxon>Myxiniformes</taxon>
        <taxon>Myxinidae</taxon>
        <taxon>Eptatretinae</taxon>
        <taxon>Eptatretus</taxon>
    </lineage>
</organism>
<dbReference type="Pfam" id="PF09779">
    <property type="entry name" value="Ima1_N"/>
    <property type="match status" value="1"/>
</dbReference>
<keyword evidence="6" id="KW-0539">Nucleus</keyword>
<dbReference type="PANTHER" id="PTHR28646:SF1">
    <property type="entry name" value="TRANSMEMBRANE PROTEIN 201"/>
    <property type="match status" value="1"/>
</dbReference>
<name>A0A8C4R573_EPTBU</name>
<dbReference type="GO" id="GO:0005637">
    <property type="term" value="C:nuclear inner membrane"/>
    <property type="evidence" value="ECO:0007669"/>
    <property type="project" value="UniProtKB-SubCell"/>
</dbReference>
<evidence type="ECO:0000256" key="1">
    <source>
        <dbReference type="ARBA" id="ARBA00004473"/>
    </source>
</evidence>
<proteinExistence type="inferred from homology"/>
<dbReference type="GO" id="GO:0051015">
    <property type="term" value="F:actin filament binding"/>
    <property type="evidence" value="ECO:0007669"/>
    <property type="project" value="TreeGrafter"/>
</dbReference>
<feature type="compositionally biased region" description="Basic and acidic residues" evidence="7">
    <location>
        <begin position="186"/>
        <end position="200"/>
    </location>
</feature>
<dbReference type="PANTHER" id="PTHR28646">
    <property type="entry name" value="TRANSMEMBRANE PROTEIN 201"/>
    <property type="match status" value="1"/>
</dbReference>
<evidence type="ECO:0000256" key="4">
    <source>
        <dbReference type="ARBA" id="ARBA00022989"/>
    </source>
</evidence>
<dbReference type="AlphaFoldDB" id="A0A8C4R573"/>
<dbReference type="GO" id="GO:0005521">
    <property type="term" value="F:lamin binding"/>
    <property type="evidence" value="ECO:0007669"/>
    <property type="project" value="TreeGrafter"/>
</dbReference>
<dbReference type="InterPro" id="IPR018861">
    <property type="entry name" value="TMEM201_C"/>
</dbReference>
<keyword evidence="3 8" id="KW-0812">Transmembrane</keyword>
<evidence type="ECO:0008006" key="13">
    <source>
        <dbReference type="Google" id="ProtNLM"/>
    </source>
</evidence>
<dbReference type="GO" id="GO:0030473">
    <property type="term" value="P:nuclear migration along microtubule"/>
    <property type="evidence" value="ECO:0007669"/>
    <property type="project" value="TreeGrafter"/>
</dbReference>
<feature type="domain" description="Transmembrane protein 201 C-terminal" evidence="10">
    <location>
        <begin position="153"/>
        <end position="336"/>
    </location>
</feature>
<feature type="region of interest" description="Disordered" evidence="7">
    <location>
        <begin position="329"/>
        <end position="355"/>
    </location>
</feature>
<dbReference type="Pfam" id="PF10476">
    <property type="entry name" value="DUF2448"/>
    <property type="match status" value="1"/>
</dbReference>
<evidence type="ECO:0000256" key="6">
    <source>
        <dbReference type="ARBA" id="ARBA00023242"/>
    </source>
</evidence>
<comment type="similarity">
    <text evidence="2">Belongs to the TMEM201 family.</text>
</comment>
<reference evidence="11" key="2">
    <citation type="submission" date="2025-09" db="UniProtKB">
        <authorList>
            <consortium name="Ensembl"/>
        </authorList>
    </citation>
    <scope>IDENTIFICATION</scope>
</reference>
<dbReference type="Ensembl" id="ENSEBUT00000025462.1">
    <property type="protein sequence ID" value="ENSEBUP00000024886.1"/>
    <property type="gene ID" value="ENSEBUG00000015372.1"/>
</dbReference>
<evidence type="ECO:0000256" key="7">
    <source>
        <dbReference type="SAM" id="MobiDB-lite"/>
    </source>
</evidence>
<feature type="region of interest" description="Disordered" evidence="7">
    <location>
        <begin position="185"/>
        <end position="210"/>
    </location>
</feature>
<reference evidence="11" key="1">
    <citation type="submission" date="2025-08" db="UniProtKB">
        <authorList>
            <consortium name="Ensembl"/>
        </authorList>
    </citation>
    <scope>IDENTIFICATION</scope>
</reference>
<keyword evidence="5 8" id="KW-0472">Membrane</keyword>
<feature type="domain" description="Ima1 N-terminal" evidence="9">
    <location>
        <begin position="45"/>
        <end position="150"/>
    </location>
</feature>
<feature type="transmembrane region" description="Helical" evidence="8">
    <location>
        <begin position="6"/>
        <end position="24"/>
    </location>
</feature>
<dbReference type="InterPro" id="IPR018617">
    <property type="entry name" value="Ima1_N"/>
</dbReference>
<feature type="region of interest" description="Disordered" evidence="7">
    <location>
        <begin position="379"/>
        <end position="414"/>
    </location>
</feature>
<feature type="transmembrane region" description="Helical" evidence="8">
    <location>
        <begin position="274"/>
        <end position="295"/>
    </location>
</feature>
<evidence type="ECO:0000256" key="8">
    <source>
        <dbReference type="SAM" id="Phobius"/>
    </source>
</evidence>
<evidence type="ECO:0000313" key="12">
    <source>
        <dbReference type="Proteomes" id="UP000694388"/>
    </source>
</evidence>
<keyword evidence="12" id="KW-1185">Reference proteome</keyword>
<dbReference type="OMA" id="CNESERA"/>
<evidence type="ECO:0000313" key="11">
    <source>
        <dbReference type="Ensembl" id="ENSEBUP00000024886.1"/>
    </source>
</evidence>
<comment type="subcellular location">
    <subcellularLocation>
        <location evidence="1">Nucleus inner membrane</location>
        <topology evidence="1">Multi-pass membrane protein</topology>
    </subcellularLocation>
</comment>
<evidence type="ECO:0000259" key="9">
    <source>
        <dbReference type="Pfam" id="PF09779"/>
    </source>
</evidence>
<feature type="transmembrane region" description="Helical" evidence="8">
    <location>
        <begin position="158"/>
        <end position="182"/>
    </location>
</feature>
<evidence type="ECO:0000256" key="3">
    <source>
        <dbReference type="ARBA" id="ARBA00022692"/>
    </source>
</evidence>
<dbReference type="Proteomes" id="UP000694388">
    <property type="component" value="Unplaced"/>
</dbReference>
<dbReference type="InterPro" id="IPR040041">
    <property type="entry name" value="TMEM201"/>
</dbReference>
<feature type="transmembrane region" description="Helical" evidence="8">
    <location>
        <begin position="246"/>
        <end position="267"/>
    </location>
</feature>
<evidence type="ECO:0000256" key="5">
    <source>
        <dbReference type="ARBA" id="ARBA00023136"/>
    </source>
</evidence>
<feature type="compositionally biased region" description="Basic and acidic residues" evidence="7">
    <location>
        <begin position="336"/>
        <end position="347"/>
    </location>
</feature>
<sequence>MDVQFVSSWYLAGALCTGLGVAYVSGSLLRKFRRSEICILKEVWVECWFCGQCTHVPYGNRDCWDCPSCEQYNGFREDGDYNKPIPAQYSELLNHPVLGGRWAVGETSKGTAQWLSSRHLLCRRCVNNQQLKIRNLARFQPCNESERATERRIPTHVVILRVAAFLCSAVLLAIMITSQVVVPHDGTSKERNTEESEWFHQPHNNDSQPDGLSKAKTVLHVLWLLLLTSSQVMWRTLEVAGLPGQLWIPGLLATGLVAWALGCLFAGRARLRRIDVLTSALWLLLLAVHLTEFYFTPSKIGEFHWLHLIYITATALCAVIGLAAAVATRPPSSGKRGLEESRSRAPAEDASSCDPSMDFLSLSPFPPPPFLLARSSLNLSRKRPRPRASPSSLPMHLDRALSLGTTPKPFQPESRLMEVLEHRMGQDTT</sequence>
<keyword evidence="4 8" id="KW-1133">Transmembrane helix</keyword>
<evidence type="ECO:0000256" key="2">
    <source>
        <dbReference type="ARBA" id="ARBA00007600"/>
    </source>
</evidence>
<accession>A0A8C4R573</accession>
<evidence type="ECO:0000259" key="10">
    <source>
        <dbReference type="Pfam" id="PF10476"/>
    </source>
</evidence>
<protein>
    <recommendedName>
        <fullName evidence="13">Transmembrane protein 201</fullName>
    </recommendedName>
</protein>
<feature type="transmembrane region" description="Helical" evidence="8">
    <location>
        <begin position="307"/>
        <end position="327"/>
    </location>
</feature>